<evidence type="ECO:0000256" key="2">
    <source>
        <dbReference type="ARBA" id="ARBA00006375"/>
    </source>
</evidence>
<reference evidence="12 13" key="1">
    <citation type="submission" date="2024-03" db="EMBL/GenBank/DDBJ databases">
        <title>The genome assembly and annotation of the cricket Gryllus longicercus Weissman &amp; Gray.</title>
        <authorList>
            <person name="Szrajer S."/>
            <person name="Gray D."/>
            <person name="Ylla G."/>
        </authorList>
    </citation>
    <scope>NUCLEOTIDE SEQUENCE [LARGE SCALE GENOMIC DNA]</scope>
    <source>
        <strain evidence="12">DAG 2021-001</strain>
        <tissue evidence="12">Whole body minus gut</tissue>
    </source>
</reference>
<dbReference type="Proteomes" id="UP001378592">
    <property type="component" value="Unassembled WGS sequence"/>
</dbReference>
<dbReference type="EMBL" id="JAZDUA010000055">
    <property type="protein sequence ID" value="KAK7870615.1"/>
    <property type="molecule type" value="Genomic_DNA"/>
</dbReference>
<evidence type="ECO:0000256" key="6">
    <source>
        <dbReference type="ARBA" id="ARBA00022792"/>
    </source>
</evidence>
<dbReference type="InterPro" id="IPR023395">
    <property type="entry name" value="MCP_dom_sf"/>
</dbReference>
<protein>
    <recommendedName>
        <fullName evidence="14">Mitochondrial uncoupling protein 4</fullName>
    </recommendedName>
</protein>
<feature type="repeat" description="Solcar" evidence="10">
    <location>
        <begin position="16"/>
        <end position="116"/>
    </location>
</feature>
<comment type="caution">
    <text evidence="12">The sequence shown here is derived from an EMBL/GenBank/DDBJ whole genome shotgun (WGS) entry which is preliminary data.</text>
</comment>
<dbReference type="Gene3D" id="1.50.40.10">
    <property type="entry name" value="Mitochondrial carrier domain"/>
    <property type="match status" value="1"/>
</dbReference>
<evidence type="ECO:0000256" key="5">
    <source>
        <dbReference type="ARBA" id="ARBA00022737"/>
    </source>
</evidence>
<organism evidence="12 13">
    <name type="scientific">Gryllus longicercus</name>
    <dbReference type="NCBI Taxonomy" id="2509291"/>
    <lineage>
        <taxon>Eukaryota</taxon>
        <taxon>Metazoa</taxon>
        <taxon>Ecdysozoa</taxon>
        <taxon>Arthropoda</taxon>
        <taxon>Hexapoda</taxon>
        <taxon>Insecta</taxon>
        <taxon>Pterygota</taxon>
        <taxon>Neoptera</taxon>
        <taxon>Polyneoptera</taxon>
        <taxon>Orthoptera</taxon>
        <taxon>Ensifera</taxon>
        <taxon>Gryllidea</taxon>
        <taxon>Grylloidea</taxon>
        <taxon>Gryllidae</taxon>
        <taxon>Gryllinae</taxon>
        <taxon>Gryllus</taxon>
    </lineage>
</organism>
<feature type="repeat" description="Solcar" evidence="10">
    <location>
        <begin position="227"/>
        <end position="318"/>
    </location>
</feature>
<gene>
    <name evidence="12" type="ORF">R5R35_009114</name>
</gene>
<dbReference type="SUPFAM" id="SSF103506">
    <property type="entry name" value="Mitochondrial carrier"/>
    <property type="match status" value="1"/>
</dbReference>
<dbReference type="InterPro" id="IPR050391">
    <property type="entry name" value="Mito_Metabolite_Transporter"/>
</dbReference>
<dbReference type="GO" id="GO:0005743">
    <property type="term" value="C:mitochondrial inner membrane"/>
    <property type="evidence" value="ECO:0007669"/>
    <property type="project" value="UniProtKB-SubCell"/>
</dbReference>
<feature type="repeat" description="Solcar" evidence="10">
    <location>
        <begin position="126"/>
        <end position="218"/>
    </location>
</feature>
<dbReference type="PRINTS" id="PR00784">
    <property type="entry name" value="MTUNCOUPLING"/>
</dbReference>
<keyword evidence="13" id="KW-1185">Reference proteome</keyword>
<evidence type="ECO:0000256" key="1">
    <source>
        <dbReference type="ARBA" id="ARBA00004448"/>
    </source>
</evidence>
<sequence>MVPPPVLPPPKNGYADAFWCTYLVSVAAASVAEVVTYPLDLTKTRLQIQGERAALVAAGPAGEASKGAYRGMLRTAAGIAREEGPLCLWRGVTPAIYRHVVYSGIRIVTYEQLRDGVFKREPGGAFPVWKSAISGVTSGALAQFVASPTDLVKVHVQMEGRRRLLGQPPRVRGAWHAFRKIVAEGGVRGLWKGSIPNVQRAALVNLGDLTTYDSAKRFILTHTALPDSHLTHMLSSACAGLVAATMGTPADVVKTRIMNQPTDASGRGLLYKSSLDCLTKTVELEGLMALYKGFLPVWIRMAPWSLTFWLTFEQIRRTIGSSAF</sequence>
<keyword evidence="5" id="KW-0677">Repeat</keyword>
<dbReference type="Pfam" id="PF00153">
    <property type="entry name" value="Mito_carr"/>
    <property type="match status" value="3"/>
</dbReference>
<keyword evidence="8" id="KW-0496">Mitochondrion</keyword>
<evidence type="ECO:0000256" key="11">
    <source>
        <dbReference type="RuleBase" id="RU000488"/>
    </source>
</evidence>
<keyword evidence="7" id="KW-1133">Transmembrane helix</keyword>
<name>A0AAN9ZDT7_9ORTH</name>
<dbReference type="GO" id="GO:0055085">
    <property type="term" value="P:transmembrane transport"/>
    <property type="evidence" value="ECO:0007669"/>
    <property type="project" value="InterPro"/>
</dbReference>
<evidence type="ECO:0008006" key="14">
    <source>
        <dbReference type="Google" id="ProtNLM"/>
    </source>
</evidence>
<evidence type="ECO:0000256" key="9">
    <source>
        <dbReference type="ARBA" id="ARBA00023136"/>
    </source>
</evidence>
<keyword evidence="4 10" id="KW-0812">Transmembrane</keyword>
<dbReference type="PROSITE" id="PS50920">
    <property type="entry name" value="SOLCAR"/>
    <property type="match status" value="3"/>
</dbReference>
<evidence type="ECO:0000256" key="10">
    <source>
        <dbReference type="PROSITE-ProRule" id="PRU00282"/>
    </source>
</evidence>
<keyword evidence="9 10" id="KW-0472">Membrane</keyword>
<dbReference type="FunFam" id="1.50.40.10:FF:000062">
    <property type="entry name" value="mitochondrial uncoupling protein 3"/>
    <property type="match status" value="1"/>
</dbReference>
<proteinExistence type="inferred from homology"/>
<evidence type="ECO:0000256" key="4">
    <source>
        <dbReference type="ARBA" id="ARBA00022692"/>
    </source>
</evidence>
<evidence type="ECO:0000256" key="3">
    <source>
        <dbReference type="ARBA" id="ARBA00022448"/>
    </source>
</evidence>
<comment type="similarity">
    <text evidence="2 11">Belongs to the mitochondrial carrier (TC 2.A.29) family.</text>
</comment>
<comment type="subcellular location">
    <subcellularLocation>
        <location evidence="1">Mitochondrion inner membrane</location>
        <topology evidence="1">Multi-pass membrane protein</topology>
    </subcellularLocation>
</comment>
<dbReference type="AlphaFoldDB" id="A0AAN9ZDT7"/>
<evidence type="ECO:0000313" key="13">
    <source>
        <dbReference type="Proteomes" id="UP001378592"/>
    </source>
</evidence>
<accession>A0AAN9ZDT7</accession>
<evidence type="ECO:0000256" key="7">
    <source>
        <dbReference type="ARBA" id="ARBA00022989"/>
    </source>
</evidence>
<keyword evidence="3 11" id="KW-0813">Transport</keyword>
<evidence type="ECO:0000313" key="12">
    <source>
        <dbReference type="EMBL" id="KAK7870615.1"/>
    </source>
</evidence>
<keyword evidence="6" id="KW-0999">Mitochondrion inner membrane</keyword>
<dbReference type="InterPro" id="IPR018108">
    <property type="entry name" value="MCP_transmembrane"/>
</dbReference>
<dbReference type="PANTHER" id="PTHR45618">
    <property type="entry name" value="MITOCHONDRIAL DICARBOXYLATE CARRIER-RELATED"/>
    <property type="match status" value="1"/>
</dbReference>
<evidence type="ECO:0000256" key="8">
    <source>
        <dbReference type="ARBA" id="ARBA00023128"/>
    </source>
</evidence>
<dbReference type="InterPro" id="IPR002067">
    <property type="entry name" value="MCP"/>
</dbReference>